<dbReference type="Proteomes" id="UP000192448">
    <property type="component" value="Unassembled WGS sequence"/>
</dbReference>
<protein>
    <submittedName>
        <fullName evidence="2">Uncharacterized protein</fullName>
    </submittedName>
</protein>
<comment type="caution">
    <text evidence="2">The sequence shown here is derived from an EMBL/GenBank/DDBJ whole genome shotgun (WGS) entry which is preliminary data.</text>
</comment>
<evidence type="ECO:0000313" key="3">
    <source>
        <dbReference type="Proteomes" id="UP000192448"/>
    </source>
</evidence>
<dbReference type="STRING" id="1927124.BST13_36990"/>
<keyword evidence="3" id="KW-1185">Reference proteome</keyword>
<feature type="compositionally biased region" description="Polar residues" evidence="1">
    <location>
        <begin position="69"/>
        <end position="84"/>
    </location>
</feature>
<name>A0A1W9ZVL5_9MYCO</name>
<evidence type="ECO:0000256" key="1">
    <source>
        <dbReference type="SAM" id="MobiDB-lite"/>
    </source>
</evidence>
<dbReference type="OrthoDB" id="4762007at2"/>
<dbReference type="EMBL" id="MVHF01000073">
    <property type="protein sequence ID" value="ORA21822.1"/>
    <property type="molecule type" value="Genomic_DNA"/>
</dbReference>
<evidence type="ECO:0000313" key="2">
    <source>
        <dbReference type="EMBL" id="ORA21822.1"/>
    </source>
</evidence>
<feature type="region of interest" description="Disordered" evidence="1">
    <location>
        <begin position="53"/>
        <end position="89"/>
    </location>
</feature>
<organism evidence="2 3">
    <name type="scientific">Mycobacterium aquaticum</name>
    <dbReference type="NCBI Taxonomy" id="1927124"/>
    <lineage>
        <taxon>Bacteria</taxon>
        <taxon>Bacillati</taxon>
        <taxon>Actinomycetota</taxon>
        <taxon>Actinomycetes</taxon>
        <taxon>Mycobacteriales</taxon>
        <taxon>Mycobacteriaceae</taxon>
        <taxon>Mycobacterium</taxon>
    </lineage>
</organism>
<gene>
    <name evidence="2" type="ORF">BST13_36990</name>
</gene>
<proteinExistence type="predicted"/>
<accession>A0A1W9ZVL5</accession>
<sequence length="154" mass="15220">MQLPPQELSAAAVAEPVAAPPPGLAAAAAVPVLIPIVVPPLVVPPVVAPLGAPGGGDGSGAPSDRHPSAQPTLKQVQPSVQTPQAAGHDHAAVPATYRVGYADYLRTAGTTELAALAVPGTVGIMALTGAGGIVGYRQARAGHTVRTNVARFVD</sequence>
<reference evidence="2 3" key="1">
    <citation type="submission" date="2017-02" db="EMBL/GenBank/DDBJ databases">
        <title>The new phylogeny of genus Mycobacterium.</title>
        <authorList>
            <person name="Tortoli E."/>
            <person name="Trovato A."/>
            <person name="Cirillo D.M."/>
        </authorList>
    </citation>
    <scope>NUCLEOTIDE SEQUENCE [LARGE SCALE GENOMIC DNA]</scope>
    <source>
        <strain evidence="2 3">RW6</strain>
    </source>
</reference>
<dbReference type="AlphaFoldDB" id="A0A1W9ZVL5"/>